<feature type="domain" description="Sulfatase N-terminal" evidence="1">
    <location>
        <begin position="9"/>
        <end position="338"/>
    </location>
</feature>
<gene>
    <name evidence="2" type="ORF">IDH44_23100</name>
</gene>
<dbReference type="InterPro" id="IPR017850">
    <property type="entry name" value="Alkaline_phosphatase_core_sf"/>
</dbReference>
<accession>A0A927BYT4</accession>
<name>A0A927BYT4_9BACL</name>
<keyword evidence="3" id="KW-1185">Reference proteome</keyword>
<evidence type="ECO:0000259" key="1">
    <source>
        <dbReference type="Pfam" id="PF00884"/>
    </source>
</evidence>
<dbReference type="InterPro" id="IPR052701">
    <property type="entry name" value="GAG_Ulvan_Degrading_Sulfatases"/>
</dbReference>
<dbReference type="PANTHER" id="PTHR43751">
    <property type="entry name" value="SULFATASE"/>
    <property type="match status" value="1"/>
</dbReference>
<dbReference type="Gene3D" id="3.40.720.10">
    <property type="entry name" value="Alkaline Phosphatase, subunit A"/>
    <property type="match status" value="1"/>
</dbReference>
<proteinExistence type="predicted"/>
<organism evidence="2 3">
    <name type="scientific">Paenibacillus sabuli</name>
    <dbReference type="NCBI Taxonomy" id="2772509"/>
    <lineage>
        <taxon>Bacteria</taxon>
        <taxon>Bacillati</taxon>
        <taxon>Bacillota</taxon>
        <taxon>Bacilli</taxon>
        <taxon>Bacillales</taxon>
        <taxon>Paenibacillaceae</taxon>
        <taxon>Paenibacillus</taxon>
    </lineage>
</organism>
<protein>
    <submittedName>
        <fullName evidence="2">Sulfatase</fullName>
    </submittedName>
</protein>
<dbReference type="SUPFAM" id="SSF53649">
    <property type="entry name" value="Alkaline phosphatase-like"/>
    <property type="match status" value="1"/>
</dbReference>
<dbReference type="PANTHER" id="PTHR43751:SF3">
    <property type="entry name" value="SULFATASE N-TERMINAL DOMAIN-CONTAINING PROTEIN"/>
    <property type="match status" value="1"/>
</dbReference>
<sequence length="497" mass="57166">MRIIYFDLDCVRPDHLGTYGYERGTSPHIDEIAKQSFVFDQCFASDTPCVPSRAALFSCRPGISNGVVSHESPGCHFRFPGQEGMPNYYDAYTMPMRLLQQHNVHTTTFSIFAQRHMSWWFNAGFSEVHNPTQPNIHEHAATVNPRVTQWIKQNIHDHPDLFMHVHYWDAHTPYHPDAKLRDRIARQPARAHPDQALIEAHYEHVYGPKTARDLMIRQPGYRSPSQHMPDEISNREQFVHMLDSYDASIATVDQAVGEVVALLKEEGVYEDTAIIISGDHGEAISELGMYFEHGIAVDGVARVPLIIRWPGLTDRQRRSSALVYHYDWMATMMELLGIASPAQWDARSFAAALQSGADIEGRPYVVYGEGLFTLQRAVRTPDHAYIKTFHSGCYPLDDCYLFDIRKDPQQQCDIKRHAPTVVAEMERLYAQWWNRWCTGPDAVRDPMLDQIPSFEYFPVALMKKRLEAVDRQDQWEDLQQRLSTRRSGKGPIYDSKF</sequence>
<evidence type="ECO:0000313" key="2">
    <source>
        <dbReference type="EMBL" id="MBD2848095.1"/>
    </source>
</evidence>
<evidence type="ECO:0000313" key="3">
    <source>
        <dbReference type="Proteomes" id="UP000621560"/>
    </source>
</evidence>
<dbReference type="AlphaFoldDB" id="A0A927BYT4"/>
<dbReference type="Pfam" id="PF00884">
    <property type="entry name" value="Sulfatase"/>
    <property type="match status" value="1"/>
</dbReference>
<dbReference type="InterPro" id="IPR000917">
    <property type="entry name" value="Sulfatase_N"/>
</dbReference>
<dbReference type="RefSeq" id="WP_190921196.1">
    <property type="nucleotide sequence ID" value="NZ_JACXIZ010000053.1"/>
</dbReference>
<dbReference type="Proteomes" id="UP000621560">
    <property type="component" value="Unassembled WGS sequence"/>
</dbReference>
<dbReference type="EMBL" id="JACXIZ010000053">
    <property type="protein sequence ID" value="MBD2848095.1"/>
    <property type="molecule type" value="Genomic_DNA"/>
</dbReference>
<dbReference type="CDD" id="cd16148">
    <property type="entry name" value="sulfatase_like"/>
    <property type="match status" value="1"/>
</dbReference>
<reference evidence="2" key="1">
    <citation type="submission" date="2020-09" db="EMBL/GenBank/DDBJ databases">
        <title>A novel bacterium of genus Paenibacillus, isolated from South China Sea.</title>
        <authorList>
            <person name="Huang H."/>
            <person name="Mo K."/>
            <person name="Hu Y."/>
        </authorList>
    </citation>
    <scope>NUCLEOTIDE SEQUENCE</scope>
    <source>
        <strain evidence="2">IB182496</strain>
    </source>
</reference>
<comment type="caution">
    <text evidence="2">The sequence shown here is derived from an EMBL/GenBank/DDBJ whole genome shotgun (WGS) entry which is preliminary data.</text>
</comment>